<comment type="caution">
    <text evidence="3">The sequence shown here is derived from an EMBL/GenBank/DDBJ whole genome shotgun (WGS) entry which is preliminary data.</text>
</comment>
<dbReference type="InterPro" id="IPR045501">
    <property type="entry name" value="DUF6490"/>
</dbReference>
<feature type="region of interest" description="Disordered" evidence="1">
    <location>
        <begin position="1"/>
        <end position="20"/>
    </location>
</feature>
<proteinExistence type="predicted"/>
<dbReference type="EMBL" id="RWGY01000505">
    <property type="protein sequence ID" value="TVU01006.1"/>
    <property type="molecule type" value="Genomic_DNA"/>
</dbReference>
<keyword evidence="2" id="KW-0472">Membrane</keyword>
<feature type="non-terminal residue" evidence="3">
    <location>
        <position position="1"/>
    </location>
</feature>
<keyword evidence="2" id="KW-1133">Transmembrane helix</keyword>
<dbReference type="PANTHER" id="PTHR46610:SF19">
    <property type="entry name" value="OS06G0147400 PROTEIN"/>
    <property type="match status" value="1"/>
</dbReference>
<dbReference type="Proteomes" id="UP000324897">
    <property type="component" value="Unassembled WGS sequence"/>
</dbReference>
<feature type="transmembrane region" description="Helical" evidence="2">
    <location>
        <begin position="53"/>
        <end position="70"/>
    </location>
</feature>
<evidence type="ECO:0000256" key="2">
    <source>
        <dbReference type="SAM" id="Phobius"/>
    </source>
</evidence>
<sequence>MANPNHPSSDQHRPDPAPPVPARARGFPWTTVAVLVFLAANLALCVRRVGDRGALAFIAFAHLNLLLLFWSMRRFELSPPGSVARGRAKLAVWLLTASLTAAFTWKMCALLPPPLAVAACIMAASTVGGGFYVLFVHDAK</sequence>
<organism evidence="3 4">
    <name type="scientific">Eragrostis curvula</name>
    <name type="common">weeping love grass</name>
    <dbReference type="NCBI Taxonomy" id="38414"/>
    <lineage>
        <taxon>Eukaryota</taxon>
        <taxon>Viridiplantae</taxon>
        <taxon>Streptophyta</taxon>
        <taxon>Embryophyta</taxon>
        <taxon>Tracheophyta</taxon>
        <taxon>Spermatophyta</taxon>
        <taxon>Magnoliopsida</taxon>
        <taxon>Liliopsida</taxon>
        <taxon>Poales</taxon>
        <taxon>Poaceae</taxon>
        <taxon>PACMAD clade</taxon>
        <taxon>Chloridoideae</taxon>
        <taxon>Eragrostideae</taxon>
        <taxon>Eragrostidinae</taxon>
        <taxon>Eragrostis</taxon>
    </lineage>
</organism>
<protein>
    <submittedName>
        <fullName evidence="3">Uncharacterized protein</fullName>
    </submittedName>
</protein>
<dbReference type="OrthoDB" id="687479at2759"/>
<gene>
    <name evidence="3" type="ORF">EJB05_53551</name>
</gene>
<evidence type="ECO:0000313" key="4">
    <source>
        <dbReference type="Proteomes" id="UP000324897"/>
    </source>
</evidence>
<evidence type="ECO:0000256" key="1">
    <source>
        <dbReference type="SAM" id="MobiDB-lite"/>
    </source>
</evidence>
<accession>A0A5J9SPV5</accession>
<name>A0A5J9SPV5_9POAL</name>
<reference evidence="3 4" key="1">
    <citation type="journal article" date="2019" name="Sci. Rep.">
        <title>A high-quality genome of Eragrostis curvula grass provides insights into Poaceae evolution and supports new strategies to enhance forage quality.</title>
        <authorList>
            <person name="Carballo J."/>
            <person name="Santos B.A.C.M."/>
            <person name="Zappacosta D."/>
            <person name="Garbus I."/>
            <person name="Selva J.P."/>
            <person name="Gallo C.A."/>
            <person name="Diaz A."/>
            <person name="Albertini E."/>
            <person name="Caccamo M."/>
            <person name="Echenique V."/>
        </authorList>
    </citation>
    <scope>NUCLEOTIDE SEQUENCE [LARGE SCALE GENOMIC DNA]</scope>
    <source>
        <strain evidence="4">cv. Victoria</strain>
        <tissue evidence="3">Leaf</tissue>
    </source>
</reference>
<evidence type="ECO:0000313" key="3">
    <source>
        <dbReference type="EMBL" id="TVU01006.1"/>
    </source>
</evidence>
<keyword evidence="4" id="KW-1185">Reference proteome</keyword>
<dbReference type="PANTHER" id="PTHR46610">
    <property type="entry name" value="OS05G0181300 PROTEIN"/>
    <property type="match status" value="1"/>
</dbReference>
<dbReference type="AlphaFoldDB" id="A0A5J9SPV5"/>
<feature type="transmembrane region" description="Helical" evidence="2">
    <location>
        <begin position="115"/>
        <end position="135"/>
    </location>
</feature>
<dbReference type="Pfam" id="PF20100">
    <property type="entry name" value="DUF6490"/>
    <property type="match status" value="1"/>
</dbReference>
<keyword evidence="2" id="KW-0812">Transmembrane</keyword>
<feature type="transmembrane region" description="Helical" evidence="2">
    <location>
        <begin position="26"/>
        <end position="46"/>
    </location>
</feature>
<dbReference type="Gramene" id="TVU01006">
    <property type="protein sequence ID" value="TVU01006"/>
    <property type="gene ID" value="EJB05_53551"/>
</dbReference>